<keyword evidence="2" id="KW-1185">Reference proteome</keyword>
<dbReference type="AlphaFoldDB" id="A0AA38WFI8"/>
<accession>A0AA38WFI8</accession>
<proteinExistence type="predicted"/>
<dbReference type="EMBL" id="JARYMX010000005">
    <property type="protein sequence ID" value="KAJ9546531.1"/>
    <property type="molecule type" value="Genomic_DNA"/>
</dbReference>
<gene>
    <name evidence="1" type="ORF">OSB04_019074</name>
</gene>
<protein>
    <submittedName>
        <fullName evidence="1">Uncharacterized protein</fullName>
    </submittedName>
</protein>
<evidence type="ECO:0000313" key="2">
    <source>
        <dbReference type="Proteomes" id="UP001172457"/>
    </source>
</evidence>
<organism evidence="1 2">
    <name type="scientific">Centaurea solstitialis</name>
    <name type="common">yellow star-thistle</name>
    <dbReference type="NCBI Taxonomy" id="347529"/>
    <lineage>
        <taxon>Eukaryota</taxon>
        <taxon>Viridiplantae</taxon>
        <taxon>Streptophyta</taxon>
        <taxon>Embryophyta</taxon>
        <taxon>Tracheophyta</taxon>
        <taxon>Spermatophyta</taxon>
        <taxon>Magnoliopsida</taxon>
        <taxon>eudicotyledons</taxon>
        <taxon>Gunneridae</taxon>
        <taxon>Pentapetalae</taxon>
        <taxon>asterids</taxon>
        <taxon>campanulids</taxon>
        <taxon>Asterales</taxon>
        <taxon>Asteraceae</taxon>
        <taxon>Carduoideae</taxon>
        <taxon>Cardueae</taxon>
        <taxon>Centaureinae</taxon>
        <taxon>Centaurea</taxon>
    </lineage>
</organism>
<name>A0AA38WFI8_9ASTR</name>
<dbReference type="Proteomes" id="UP001172457">
    <property type="component" value="Chromosome 5"/>
</dbReference>
<evidence type="ECO:0000313" key="1">
    <source>
        <dbReference type="EMBL" id="KAJ9546531.1"/>
    </source>
</evidence>
<reference evidence="1" key="1">
    <citation type="submission" date="2023-03" db="EMBL/GenBank/DDBJ databases">
        <title>Chromosome-scale reference genome and RAD-based genetic map of yellow starthistle (Centaurea solstitialis) reveal putative structural variation and QTLs associated with invader traits.</title>
        <authorList>
            <person name="Reatini B."/>
            <person name="Cang F.A."/>
            <person name="Jiang Q."/>
            <person name="Mckibben M.T.W."/>
            <person name="Barker M.S."/>
            <person name="Rieseberg L.H."/>
            <person name="Dlugosch K.M."/>
        </authorList>
    </citation>
    <scope>NUCLEOTIDE SEQUENCE</scope>
    <source>
        <strain evidence="1">CAN-66</strain>
        <tissue evidence="1">Leaf</tissue>
    </source>
</reference>
<sequence>MTMLALSSCQPIPQDGQNHLRSNVNKQVRKLWTIRMKLFRWLLITFAVNSLPSPNVKTFMVPTPPLPSIVSMDLKTSGLILGAMVSKSLNTLKTLSAGNEEGISISILKLLYDSEIASPTVVNRFWNTVFGWANLRSTAIMNSRKRKEQSQPLISVNKELQDLATIATQNDGYLGIIPLENRAREAQAQQKFHLRFDHRIESYNAAPKIKGNSIDFLLEEKSVSSLPSPNVKTFMVPTPPLPSIVSMDLKTSGLTLGAMVSKSLNTLKTLSAGNEEGISISVVTEVMIY</sequence>
<comment type="caution">
    <text evidence="1">The sequence shown here is derived from an EMBL/GenBank/DDBJ whole genome shotgun (WGS) entry which is preliminary data.</text>
</comment>